<dbReference type="PROSITE" id="PS51450">
    <property type="entry name" value="LRR"/>
    <property type="match status" value="2"/>
</dbReference>
<feature type="transmembrane region" description="Helical" evidence="12">
    <location>
        <begin position="1383"/>
        <end position="1404"/>
    </location>
</feature>
<evidence type="ECO:0000256" key="3">
    <source>
        <dbReference type="ARBA" id="ARBA00022475"/>
    </source>
</evidence>
<dbReference type="OrthoDB" id="1600340at2759"/>
<keyword evidence="3" id="KW-1003">Cell membrane</keyword>
<evidence type="ECO:0000259" key="14">
    <source>
        <dbReference type="Pfam" id="PF23598"/>
    </source>
</evidence>
<feature type="transmembrane region" description="Helical" evidence="12">
    <location>
        <begin position="1354"/>
        <end position="1376"/>
    </location>
</feature>
<feature type="transmembrane region" description="Helical" evidence="12">
    <location>
        <begin position="1324"/>
        <end position="1348"/>
    </location>
</feature>
<comment type="caution">
    <text evidence="15">The sequence shown here is derived from an EMBL/GenBank/DDBJ whole genome shotgun (WGS) entry which is preliminary data.</text>
</comment>
<sequence>MFPGLYINVVLGFIVRFWGVCGTLVIKRSWRHTSFRFLEDYVAVAPVKSERNSEKLRMKWDPCTETCFYLLLLVAWLLPLSSKHTATGINIQCVGKEREALLTFKQGIQADSCGLLSSWVGPECCNWYGIHCSNRSGHVISLDLRGIINPQGGCSLEGNVSSSLVELKHLKYLDLSWNSFQGQPIPSFIGSFYNLKYLNLSYAGFGGEIPHQLGNLSSLTSLDLANHGTLLAKSLGWLSHLTLLRDIKLSAVDLSLATDWMQVVNNLPCLSSLRMDWCSLSSSVPSSLAYTNSSTTLHVLDLGQNQLHDSSILQWVSNLSRISTGLEYLDVSENRIQGPIPTTFGNYMHSLVHLHLHGNLLQGPIPDAFGNMHSLSVLQLQSNRFQGSISPVLGNMHSLSYLDLSSNALEGLVPGSIFELNPLEHLDLSYNNFQGIQFSPSQGNLCCLQTLLLSNNNISNDFSSIIEPFSGCANNSLVALYISNNRLWGSIPNAIGAFSSLEELILDSNQLNGTISPSLGQLSGLELLVLSSNSLRGTLSDHHLSNLSRLEVVDLSDNPELVINISAKWVPPFQLDTIILRSCKSPYFPKWLVTPVNLSYIDISNTGISDTIPTSFWDSFLSKLNYLNLSNNEIHGPLPTIPPAIGFAVNPDYNKPNFGVVQKIDLSSNRMEGAVPSFLGNATVLLLNNNRFSGSIASFCPKARTHLTILDVSDNLLSGELPDCWQAFECLLALRLDNNNFVGKLPPSLGAVNSLQYLSMRNNGFNGELQISLQKNWTNLRFLDLAHNSFSGHIPVGMGHIPVGNGSTPSGIEILDLRSNKFFGKLPLSLCQLSSLRVLDLSYNQISGTIPECISHLQAMTNSVHDYEYGGRVYYPDGRHGDESYSLSDMIMWKKKEQSFVHTLGVVTYMAISDNQLEGHIPSGISCLRGLLSLDFARNNLTGSIPPEIGKMTSLEFLDLSRNRLSGQIPSNLANLNFVGTLDLSYNNLSGQIPTGTQLQHLDPAAYMGNPGLCGTPLPECTRDPAYKNMSKGDNIAQKENDGTDIFPRLYVSVVLGFIVGFWGFCGTLVIKRSCRHTYFLFVEDMYDRLYVMAVVTIPKMLYAQVKDLHSQPFRSEKTKIGSMVSAALVSILIGLAASNLRIIPYEAPAYSIVMGFLLPLTIPLLLCRADMQRVIQSTGSLLLAFLLGSVATVIGTVVAYWIVPMRSLGPDSWKIAAALMGSYIGGAVNYVAISEALGISSSVMAAGVAADNVICAIYFMVLFALASKVPPETSELSTEIGIDSMSNSGNKFIVLALSAAIAVSFATCKSADCLTKLFGLQGAMLPIATAISVALATLFPAVFSFLAPFAEPMSLVLMQVFFAVIGASGSIWNVINTAPSIFLFALVQVTVHLAIILGLGKLIGFELKLLLLASNANIGGPTTACGMATAKGWNTLTVPGILAGIFGISIATFLGIGFGLTVLKHM</sequence>
<feature type="transmembrane region" description="Helical" evidence="12">
    <location>
        <begin position="1293"/>
        <end position="1312"/>
    </location>
</feature>
<evidence type="ECO:0000313" key="16">
    <source>
        <dbReference type="Proteomes" id="UP001153076"/>
    </source>
</evidence>
<feature type="domain" description="Disease resistance R13L4/SHOC-2-like LRR" evidence="14">
    <location>
        <begin position="420"/>
        <end position="604"/>
    </location>
</feature>
<dbReference type="PANTHER" id="PTHR48063:SF101">
    <property type="entry name" value="LRR RECEPTOR-LIKE SERINE_THREONINE-PROTEIN KINASE FLS2"/>
    <property type="match status" value="1"/>
</dbReference>
<evidence type="ECO:0000256" key="12">
    <source>
        <dbReference type="SAM" id="Phobius"/>
    </source>
</evidence>
<feature type="transmembrane region" description="Helical" evidence="12">
    <location>
        <begin position="1216"/>
        <end position="1234"/>
    </location>
</feature>
<evidence type="ECO:0000256" key="6">
    <source>
        <dbReference type="ARBA" id="ARBA00022729"/>
    </source>
</evidence>
<feature type="transmembrane region" description="Helical" evidence="12">
    <location>
        <begin position="1050"/>
        <end position="1071"/>
    </location>
</feature>
<dbReference type="FunFam" id="3.80.10.10:FF:000213">
    <property type="entry name" value="Tyrosine-sulfated glycopeptide receptor 1"/>
    <property type="match status" value="1"/>
</dbReference>
<evidence type="ECO:0000256" key="4">
    <source>
        <dbReference type="ARBA" id="ARBA00022614"/>
    </source>
</evidence>
<evidence type="ECO:0000256" key="11">
    <source>
        <dbReference type="ARBA" id="ARBA00023180"/>
    </source>
</evidence>
<dbReference type="Gene3D" id="3.80.10.10">
    <property type="entry name" value="Ribonuclease Inhibitor"/>
    <property type="match status" value="5"/>
</dbReference>
<evidence type="ECO:0000256" key="7">
    <source>
        <dbReference type="ARBA" id="ARBA00022737"/>
    </source>
</evidence>
<dbReference type="PANTHER" id="PTHR48063">
    <property type="entry name" value="LRR RECEPTOR-LIKE KINASE"/>
    <property type="match status" value="1"/>
</dbReference>
<dbReference type="InterPro" id="IPR003591">
    <property type="entry name" value="Leu-rich_rpt_typical-subtyp"/>
</dbReference>
<feature type="transmembrane region" description="Helical" evidence="12">
    <location>
        <begin position="1150"/>
        <end position="1170"/>
    </location>
</feature>
<dbReference type="InterPro" id="IPR008537">
    <property type="entry name" value="DUF819"/>
</dbReference>
<keyword evidence="7" id="KW-0677">Repeat</keyword>
<evidence type="ECO:0000256" key="8">
    <source>
        <dbReference type="ARBA" id="ARBA00022989"/>
    </source>
</evidence>
<evidence type="ECO:0000256" key="1">
    <source>
        <dbReference type="ARBA" id="ARBA00004251"/>
    </source>
</evidence>
<evidence type="ECO:0000256" key="2">
    <source>
        <dbReference type="ARBA" id="ARBA00009592"/>
    </source>
</evidence>
<dbReference type="PRINTS" id="PR00019">
    <property type="entry name" value="LEURICHRPT"/>
</dbReference>
<dbReference type="SMART" id="SM00369">
    <property type="entry name" value="LRR_TYP"/>
    <property type="match status" value="10"/>
</dbReference>
<evidence type="ECO:0000256" key="9">
    <source>
        <dbReference type="ARBA" id="ARBA00023136"/>
    </source>
</evidence>
<dbReference type="Proteomes" id="UP001153076">
    <property type="component" value="Unassembled WGS sequence"/>
</dbReference>
<organism evidence="15 16">
    <name type="scientific">Carnegiea gigantea</name>
    <dbReference type="NCBI Taxonomy" id="171969"/>
    <lineage>
        <taxon>Eukaryota</taxon>
        <taxon>Viridiplantae</taxon>
        <taxon>Streptophyta</taxon>
        <taxon>Embryophyta</taxon>
        <taxon>Tracheophyta</taxon>
        <taxon>Spermatophyta</taxon>
        <taxon>Magnoliopsida</taxon>
        <taxon>eudicotyledons</taxon>
        <taxon>Gunneridae</taxon>
        <taxon>Pentapetalae</taxon>
        <taxon>Caryophyllales</taxon>
        <taxon>Cactineae</taxon>
        <taxon>Cactaceae</taxon>
        <taxon>Cactoideae</taxon>
        <taxon>Echinocereeae</taxon>
        <taxon>Carnegiea</taxon>
    </lineage>
</organism>
<dbReference type="InterPro" id="IPR055414">
    <property type="entry name" value="LRR_R13L4/SHOC2-like"/>
</dbReference>
<keyword evidence="5 12" id="KW-0812">Transmembrane</keyword>
<dbReference type="EMBL" id="JAKOGI010000147">
    <property type="protein sequence ID" value="KAJ8442033.1"/>
    <property type="molecule type" value="Genomic_DNA"/>
</dbReference>
<dbReference type="Pfam" id="PF23598">
    <property type="entry name" value="LRR_14"/>
    <property type="match status" value="1"/>
</dbReference>
<dbReference type="FunFam" id="3.80.10.10:FF:000041">
    <property type="entry name" value="LRR receptor-like serine/threonine-protein kinase ERECTA"/>
    <property type="match status" value="2"/>
</dbReference>
<evidence type="ECO:0000256" key="10">
    <source>
        <dbReference type="ARBA" id="ARBA00023170"/>
    </source>
</evidence>
<dbReference type="SMART" id="SM00365">
    <property type="entry name" value="LRR_SD22"/>
    <property type="match status" value="8"/>
</dbReference>
<keyword evidence="9 12" id="KW-0472">Membrane</keyword>
<dbReference type="InterPro" id="IPR032675">
    <property type="entry name" value="LRR_dom_sf"/>
</dbReference>
<dbReference type="SUPFAM" id="SSF52047">
    <property type="entry name" value="RNI-like"/>
    <property type="match status" value="2"/>
</dbReference>
<feature type="transmembrane region" description="Helical" evidence="12">
    <location>
        <begin position="1442"/>
        <end position="1464"/>
    </location>
</feature>
<feature type="transmembrane region" description="Helical" evidence="12">
    <location>
        <begin position="60"/>
        <end position="78"/>
    </location>
</feature>
<protein>
    <recommendedName>
        <fullName evidence="17">Leucine-rich repeat-containing N-terminal plant-type domain-containing protein</fullName>
    </recommendedName>
</protein>
<dbReference type="Pfam" id="PF08263">
    <property type="entry name" value="LRRNT_2"/>
    <property type="match status" value="1"/>
</dbReference>
<dbReference type="InterPro" id="IPR013210">
    <property type="entry name" value="LRR_N_plant-typ"/>
</dbReference>
<keyword evidence="6" id="KW-0732">Signal</keyword>
<dbReference type="Pfam" id="PF05684">
    <property type="entry name" value="DUF819"/>
    <property type="match status" value="1"/>
</dbReference>
<feature type="transmembrane region" description="Helical" evidence="12">
    <location>
        <begin position="1182"/>
        <end position="1204"/>
    </location>
</feature>
<feature type="transmembrane region" description="Helical" evidence="12">
    <location>
        <begin position="6"/>
        <end position="26"/>
    </location>
</feature>
<comment type="similarity">
    <text evidence="2">Belongs to the RLP family.</text>
</comment>
<feature type="domain" description="Leucine-rich repeat-containing N-terminal plant-type" evidence="13">
    <location>
        <begin position="96"/>
        <end position="133"/>
    </location>
</feature>
<feature type="transmembrane region" description="Helical" evidence="12">
    <location>
        <begin position="1121"/>
        <end position="1144"/>
    </location>
</feature>
<keyword evidence="16" id="KW-1185">Reference proteome</keyword>
<dbReference type="FunFam" id="3.80.10.10:FF:000095">
    <property type="entry name" value="LRR receptor-like serine/threonine-protein kinase GSO1"/>
    <property type="match status" value="1"/>
</dbReference>
<dbReference type="Pfam" id="PF13855">
    <property type="entry name" value="LRR_8"/>
    <property type="match status" value="1"/>
</dbReference>
<evidence type="ECO:0008006" key="17">
    <source>
        <dbReference type="Google" id="ProtNLM"/>
    </source>
</evidence>
<keyword evidence="4" id="KW-0433">Leucine-rich repeat</keyword>
<gene>
    <name evidence="15" type="ORF">Cgig2_007871</name>
</gene>
<dbReference type="SUPFAM" id="SSF52058">
    <property type="entry name" value="L domain-like"/>
    <property type="match status" value="1"/>
</dbReference>
<proteinExistence type="inferred from homology"/>
<keyword evidence="11" id="KW-0325">Glycoprotein</keyword>
<comment type="subcellular location">
    <subcellularLocation>
        <location evidence="1">Cell membrane</location>
        <topology evidence="1">Single-pass type I membrane protein</topology>
    </subcellularLocation>
</comment>
<keyword evidence="8 12" id="KW-1133">Transmembrane helix</keyword>
<evidence type="ECO:0000313" key="15">
    <source>
        <dbReference type="EMBL" id="KAJ8442033.1"/>
    </source>
</evidence>
<evidence type="ECO:0000259" key="13">
    <source>
        <dbReference type="Pfam" id="PF08263"/>
    </source>
</evidence>
<evidence type="ECO:0000256" key="5">
    <source>
        <dbReference type="ARBA" id="ARBA00022692"/>
    </source>
</evidence>
<dbReference type="InterPro" id="IPR046956">
    <property type="entry name" value="RLP23-like"/>
</dbReference>
<reference evidence="15" key="1">
    <citation type="submission" date="2022-04" db="EMBL/GenBank/DDBJ databases">
        <title>Carnegiea gigantea Genome sequencing and assembly v2.</title>
        <authorList>
            <person name="Copetti D."/>
            <person name="Sanderson M.J."/>
            <person name="Burquez A."/>
            <person name="Wojciechowski M.F."/>
        </authorList>
    </citation>
    <scope>NUCLEOTIDE SEQUENCE</scope>
    <source>
        <strain evidence="15">SGP5-SGP5p</strain>
        <tissue evidence="15">Aerial part</tissue>
    </source>
</reference>
<feature type="transmembrane region" description="Helical" evidence="12">
    <location>
        <begin position="1246"/>
        <end position="1267"/>
    </location>
</feature>
<keyword evidence="10" id="KW-0675">Receptor</keyword>
<dbReference type="Pfam" id="PF00560">
    <property type="entry name" value="LRR_1"/>
    <property type="match status" value="8"/>
</dbReference>
<dbReference type="GO" id="GO:0005886">
    <property type="term" value="C:plasma membrane"/>
    <property type="evidence" value="ECO:0007669"/>
    <property type="project" value="UniProtKB-SubCell"/>
</dbReference>
<name>A0A9Q1QGX5_9CARY</name>
<dbReference type="InterPro" id="IPR001611">
    <property type="entry name" value="Leu-rich_rpt"/>
</dbReference>
<accession>A0A9Q1QGX5</accession>